<dbReference type="RefSeq" id="WP_058950940.1">
    <property type="nucleotide sequence ID" value="NZ_BBXV01000041.1"/>
</dbReference>
<reference evidence="2" key="1">
    <citation type="submission" date="2015-07" db="EMBL/GenBank/DDBJ databases">
        <title>Draft Genome Sequence of Oceanobacillus picturae Heshi-B3 that Was Isolated from Fermented Rice Bran with Aging Salted Mackerel, Which Was Named Heshiko as Traditional Fermented Seafood in Japan.</title>
        <authorList>
            <person name="Akuzawa S."/>
            <person name="Nakagawa J."/>
            <person name="Kanekatsu T."/>
            <person name="Kanesaki Y."/>
            <person name="Suzuki T."/>
        </authorList>
    </citation>
    <scope>NUCLEOTIDE SEQUENCE [LARGE SCALE GENOMIC DNA]</scope>
    <source>
        <strain evidence="2">Heshi-B3</strain>
    </source>
</reference>
<comment type="caution">
    <text evidence="1">The sequence shown here is derived from an EMBL/GenBank/DDBJ whole genome shotgun (WGS) entry which is preliminary data.</text>
</comment>
<sequence length="190" mass="21254">MKLPQIRLQSQMAQIQIQQTPARQEIRQPKADLTIQQPAAEMTMKTTPSKLKIDQTKAWEDMNLMHIFKRNDRFAQEGLAAVKEGMARRAQQGTALMKIENGGNPITTQAKTNSEEPMKSLELTFIPSTFSVKTSYQPSQLDISVKTNAPIIQAKSNRPEISYIPGKVETGMKQQPSLEIDFVNLNGGNV</sequence>
<dbReference type="OrthoDB" id="2112831at2"/>
<dbReference type="InterPro" id="IPR045527">
    <property type="entry name" value="DUF6470"/>
</dbReference>
<dbReference type="AlphaFoldDB" id="A0A0U9HBJ3"/>
<dbReference type="Proteomes" id="UP000052946">
    <property type="component" value="Unassembled WGS sequence"/>
</dbReference>
<dbReference type="Pfam" id="PF20074">
    <property type="entry name" value="DUF6470"/>
    <property type="match status" value="1"/>
</dbReference>
<name>A0A0U9HBJ3_9BACI</name>
<protein>
    <submittedName>
        <fullName evidence="1">Uncharacterized protein</fullName>
    </submittedName>
</protein>
<organism evidence="1 2">
    <name type="scientific">Oceanobacillus picturae</name>
    <dbReference type="NCBI Taxonomy" id="171693"/>
    <lineage>
        <taxon>Bacteria</taxon>
        <taxon>Bacillati</taxon>
        <taxon>Bacillota</taxon>
        <taxon>Bacilli</taxon>
        <taxon>Bacillales</taxon>
        <taxon>Bacillaceae</taxon>
        <taxon>Oceanobacillus</taxon>
    </lineage>
</organism>
<gene>
    <name evidence="1" type="ORF">OPHB3_3171</name>
</gene>
<accession>A0A0U9HBJ3</accession>
<dbReference type="EMBL" id="BBXV01000041">
    <property type="protein sequence ID" value="GAQ19209.1"/>
    <property type="molecule type" value="Genomic_DNA"/>
</dbReference>
<evidence type="ECO:0000313" key="2">
    <source>
        <dbReference type="Proteomes" id="UP000052946"/>
    </source>
</evidence>
<proteinExistence type="predicted"/>
<evidence type="ECO:0000313" key="1">
    <source>
        <dbReference type="EMBL" id="GAQ19209.1"/>
    </source>
</evidence>
<reference evidence="1 2" key="2">
    <citation type="journal article" date="2016" name="Genome Announc.">
        <title>Draft Genome Sequence of Oceanobacillus picturae Heshi-B3, Isolated from Fermented Rice Bran in a Traditional Japanese Seafood Dish.</title>
        <authorList>
            <person name="Akuzawa S."/>
            <person name="Nagaoka J."/>
            <person name="Kanekatsu M."/>
            <person name="Kanesaki Y."/>
            <person name="Suzuki T."/>
        </authorList>
    </citation>
    <scope>NUCLEOTIDE SEQUENCE [LARGE SCALE GENOMIC DNA]</scope>
    <source>
        <strain evidence="1 2">Heshi-B3</strain>
    </source>
</reference>